<dbReference type="InterPro" id="IPR003661">
    <property type="entry name" value="HisK_dim/P_dom"/>
</dbReference>
<dbReference type="Pfam" id="PF00072">
    <property type="entry name" value="Response_reg"/>
    <property type="match status" value="1"/>
</dbReference>
<dbReference type="SMART" id="SM00387">
    <property type="entry name" value="HATPase_c"/>
    <property type="match status" value="1"/>
</dbReference>
<dbReference type="SUPFAM" id="SSF47384">
    <property type="entry name" value="Homodimeric domain of signal transducing histidine kinase"/>
    <property type="match status" value="1"/>
</dbReference>
<sequence length="1354" mass="152026">MKLPYSIWLLCIYLALLPLALTGQQPGEVNFQHLGRKDGLAQSSVFAIAQDSVGYLWFGTRGGISRYDGYRFSNYHEGSAAKNDVRTLYVDPLTQDVWAGSIGGLSQYDPVKDKFITYERQEGDATGLSNRVVRSIFRDRAGRLWIGTSAGLNLLDETTGSFRHFYVNPRVTDTFENHINFVTADADDNLLLGTQRGLHRVHLDNFSAGKVRMEKVTDLGDRSLTTYAWDREELWLGTATGILRWSPTAGITGMFYHREDDPTSLLNNTVRTLNINDAGDLWVGTFKGLDLLRAGQSAFEHHVQSDKARAGLEDNSVMSTMIDKAGALWVGTYYGGVHHLDERYNSFTNYRHQDFSNSLSSDRVSSFAEESDGDIWIGTEGGGLNFLDGATGRFRHYTHDPENPGSLSGNNVKKILRDGKDLWIGTYLNGLNHFDPQTERFVHYKNRPGEANSLANDNVYGLLREGDFLWICTFGGGLDLLDLTSGRFHHYTHDPADSHSLVDNSVRTIIKDHAGAFWLGTEAGISRVQTSTDGLPTTFETYLPTEHVLSLHESTDRRLYVGCFSSGLYRYNPGRDEVEHFTTADGLPGNTIVGMLETDNGILWLSTDNGLSRFDPVSATFTNYNYSNGLENSEFSFNAYYRTRAGELLFGGFNGFTLFDPATLTPNTFVPPVVITSLLQNGEEVAVKGADGLLTRDINRTATLIFPYNEASFTLRFAALDYFSPESNHYAYKLEGLDRDWIYTTGKSEATYTIQREGDYTFLLKGGNSNGVWNERVRRIEIQVLPPFYRSWWAYLLYAGLTALAFYAMARLLRLRHQVQLQTIAKQQQAELTEAKLRFFTNITHELRTPLTLILGPLRDLARAKDHGEDTNRKLSLIERNAQRLLDLVNQVLSFRRLMSDHQPLAIRAASVRELFGGVFESFTESARLRGIEFTRKSNADNQELWVDRDKMELVFYNLLSNAFKFTPDGGAIHFSIEDGAEAVTFRIRDSGKGIAEDLGEKIFDRFYERSVGRESATKNSGIGLAVSRQMVDLHGGKIYVGKKVGEDAGAELVVELRKGKGHFSGTDFNTELFPFARPEAQASKVNAVNSPEGPPLKRTPAGERFKVLIVEDNPDIRRYVAGIFEGDYDVCTAQNGKLGLTEARKNYPDVIISDVMMPEMDGLEFCHRIKTDLALSHIPVILLTARAAEPLRIEGLRTGADDYLTKPFIPEELRLRVRNIIQARKQAREKFARVLSLDPQEITITNTDEAFLEAALTAVETHIGDHRFKLEDLASELAVSRSLLFTKVKALTGQTPNNFVKTVRLKRAAQLLESGQLNVSEVADRVGYRDPKYFRKVFKAHFNRVPSEYKSPT</sequence>
<protein>
    <recommendedName>
        <fullName evidence="2">histidine kinase</fullName>
        <ecNumber evidence="2">2.7.13.3</ecNumber>
    </recommendedName>
</protein>
<keyword evidence="11" id="KW-1185">Reference proteome</keyword>
<dbReference type="SUPFAM" id="SSF63829">
    <property type="entry name" value="Calcium-dependent phosphotriesterase"/>
    <property type="match status" value="2"/>
</dbReference>
<dbReference type="Pfam" id="PF07495">
    <property type="entry name" value="Y_Y_Y"/>
    <property type="match status" value="1"/>
</dbReference>
<feature type="domain" description="Histidine kinase" evidence="8">
    <location>
        <begin position="842"/>
        <end position="1061"/>
    </location>
</feature>
<dbReference type="PRINTS" id="PR00344">
    <property type="entry name" value="BCTRLSENSOR"/>
</dbReference>
<reference evidence="10 11" key="1">
    <citation type="submission" date="2020-03" db="EMBL/GenBank/DDBJ databases">
        <title>Genomic Encyclopedia of Type Strains, Phase IV (KMG-IV): sequencing the most valuable type-strain genomes for metagenomic binning, comparative biology and taxonomic classification.</title>
        <authorList>
            <person name="Goeker M."/>
        </authorList>
    </citation>
    <scope>NUCLEOTIDE SEQUENCE [LARGE SCALE GENOMIC DNA]</scope>
    <source>
        <strain evidence="10 11">DSM 105096</strain>
    </source>
</reference>
<dbReference type="InterPro" id="IPR013783">
    <property type="entry name" value="Ig-like_fold"/>
</dbReference>
<dbReference type="Gene3D" id="2.60.40.10">
    <property type="entry name" value="Immunoglobulins"/>
    <property type="match status" value="1"/>
</dbReference>
<evidence type="ECO:0000313" key="10">
    <source>
        <dbReference type="EMBL" id="NJC26890.1"/>
    </source>
</evidence>
<gene>
    <name evidence="10" type="ORF">GGR27_002400</name>
</gene>
<dbReference type="SUPFAM" id="SSF52172">
    <property type="entry name" value="CheY-like"/>
    <property type="match status" value="1"/>
</dbReference>
<dbReference type="InterPro" id="IPR015943">
    <property type="entry name" value="WD40/YVTN_repeat-like_dom_sf"/>
</dbReference>
<dbReference type="EC" id="2.7.13.3" evidence="2"/>
<dbReference type="Gene3D" id="3.30.565.10">
    <property type="entry name" value="Histidine kinase-like ATPase, C-terminal domain"/>
    <property type="match status" value="1"/>
</dbReference>
<keyword evidence="3 6" id="KW-0597">Phosphoprotein</keyword>
<evidence type="ECO:0000256" key="4">
    <source>
        <dbReference type="ARBA" id="ARBA00023015"/>
    </source>
</evidence>
<dbReference type="Pfam" id="PF00512">
    <property type="entry name" value="HisKA"/>
    <property type="match status" value="1"/>
</dbReference>
<dbReference type="PROSITE" id="PS50110">
    <property type="entry name" value="RESPONSE_REGULATORY"/>
    <property type="match status" value="1"/>
</dbReference>
<dbReference type="PROSITE" id="PS50109">
    <property type="entry name" value="HIS_KIN"/>
    <property type="match status" value="1"/>
</dbReference>
<evidence type="ECO:0000256" key="1">
    <source>
        <dbReference type="ARBA" id="ARBA00000085"/>
    </source>
</evidence>
<dbReference type="Gene3D" id="1.10.287.130">
    <property type="match status" value="1"/>
</dbReference>
<dbReference type="InterPro" id="IPR009057">
    <property type="entry name" value="Homeodomain-like_sf"/>
</dbReference>
<dbReference type="Proteomes" id="UP000770785">
    <property type="component" value="Unassembled WGS sequence"/>
</dbReference>
<dbReference type="SMART" id="SM00342">
    <property type="entry name" value="HTH_ARAC"/>
    <property type="match status" value="1"/>
</dbReference>
<dbReference type="InterPro" id="IPR036890">
    <property type="entry name" value="HATPase_C_sf"/>
</dbReference>
<dbReference type="InterPro" id="IPR003594">
    <property type="entry name" value="HATPase_dom"/>
</dbReference>
<dbReference type="Pfam" id="PF07494">
    <property type="entry name" value="Reg_prop"/>
    <property type="match status" value="4"/>
</dbReference>
<keyword evidence="4" id="KW-0805">Transcription regulation</keyword>
<dbReference type="SMART" id="SM00448">
    <property type="entry name" value="REC"/>
    <property type="match status" value="1"/>
</dbReference>
<evidence type="ECO:0000256" key="2">
    <source>
        <dbReference type="ARBA" id="ARBA00012438"/>
    </source>
</evidence>
<dbReference type="Gene3D" id="3.40.50.2300">
    <property type="match status" value="1"/>
</dbReference>
<keyword evidence="5" id="KW-0804">Transcription</keyword>
<organism evidence="10 11">
    <name type="scientific">Neolewinella antarctica</name>
    <dbReference type="NCBI Taxonomy" id="442734"/>
    <lineage>
        <taxon>Bacteria</taxon>
        <taxon>Pseudomonadati</taxon>
        <taxon>Bacteroidota</taxon>
        <taxon>Saprospiria</taxon>
        <taxon>Saprospirales</taxon>
        <taxon>Lewinellaceae</taxon>
        <taxon>Neolewinella</taxon>
    </lineage>
</organism>
<feature type="domain" description="Response regulatory" evidence="9">
    <location>
        <begin position="1107"/>
        <end position="1222"/>
    </location>
</feature>
<dbReference type="SMART" id="SM00388">
    <property type="entry name" value="HisKA"/>
    <property type="match status" value="1"/>
</dbReference>
<dbReference type="Pfam" id="PF12833">
    <property type="entry name" value="HTH_18"/>
    <property type="match status" value="1"/>
</dbReference>
<evidence type="ECO:0000256" key="3">
    <source>
        <dbReference type="ARBA" id="ARBA00022553"/>
    </source>
</evidence>
<dbReference type="InterPro" id="IPR036097">
    <property type="entry name" value="HisK_dim/P_sf"/>
</dbReference>
<dbReference type="GO" id="GO:0016301">
    <property type="term" value="F:kinase activity"/>
    <property type="evidence" value="ECO:0007669"/>
    <property type="project" value="UniProtKB-KW"/>
</dbReference>
<dbReference type="PANTHER" id="PTHR43547:SF2">
    <property type="entry name" value="HYBRID SIGNAL TRANSDUCTION HISTIDINE KINASE C"/>
    <property type="match status" value="1"/>
</dbReference>
<comment type="catalytic activity">
    <reaction evidence="1">
        <text>ATP + protein L-histidine = ADP + protein N-phospho-L-histidine.</text>
        <dbReference type="EC" id="2.7.13.3"/>
    </reaction>
</comment>
<proteinExistence type="predicted"/>
<comment type="caution">
    <text evidence="10">The sequence shown here is derived from an EMBL/GenBank/DDBJ whole genome shotgun (WGS) entry which is preliminary data.</text>
</comment>
<dbReference type="InterPro" id="IPR018060">
    <property type="entry name" value="HTH_AraC"/>
</dbReference>
<dbReference type="InterPro" id="IPR004358">
    <property type="entry name" value="Sig_transdc_His_kin-like_C"/>
</dbReference>
<dbReference type="Gene3D" id="1.10.10.60">
    <property type="entry name" value="Homeodomain-like"/>
    <property type="match status" value="1"/>
</dbReference>
<dbReference type="SUPFAM" id="SSF55874">
    <property type="entry name" value="ATPase domain of HSP90 chaperone/DNA topoisomerase II/histidine kinase"/>
    <property type="match status" value="1"/>
</dbReference>
<dbReference type="InterPro" id="IPR011047">
    <property type="entry name" value="Quinoprotein_ADH-like_sf"/>
</dbReference>
<keyword evidence="10" id="KW-0418">Kinase</keyword>
<dbReference type="InterPro" id="IPR001789">
    <property type="entry name" value="Sig_transdc_resp-reg_receiver"/>
</dbReference>
<dbReference type="Pfam" id="PF02518">
    <property type="entry name" value="HATPase_c"/>
    <property type="match status" value="1"/>
</dbReference>
<dbReference type="InterPro" id="IPR005467">
    <property type="entry name" value="His_kinase_dom"/>
</dbReference>
<evidence type="ECO:0000313" key="11">
    <source>
        <dbReference type="Proteomes" id="UP000770785"/>
    </source>
</evidence>
<evidence type="ECO:0000256" key="5">
    <source>
        <dbReference type="ARBA" id="ARBA00023163"/>
    </source>
</evidence>
<feature type="domain" description="HTH araC/xylS-type" evidence="7">
    <location>
        <begin position="1254"/>
        <end position="1353"/>
    </location>
</feature>
<name>A0ABX0XCA4_9BACT</name>
<dbReference type="PANTHER" id="PTHR43547">
    <property type="entry name" value="TWO-COMPONENT HISTIDINE KINASE"/>
    <property type="match status" value="1"/>
</dbReference>
<dbReference type="EMBL" id="JAATJH010000003">
    <property type="protein sequence ID" value="NJC26890.1"/>
    <property type="molecule type" value="Genomic_DNA"/>
</dbReference>
<evidence type="ECO:0000259" key="7">
    <source>
        <dbReference type="PROSITE" id="PS01124"/>
    </source>
</evidence>
<feature type="modified residue" description="4-aspartylphosphate" evidence="6">
    <location>
        <position position="1155"/>
    </location>
</feature>
<dbReference type="Gene3D" id="2.130.10.10">
    <property type="entry name" value="YVTN repeat-like/Quinoprotein amine dehydrogenase"/>
    <property type="match status" value="2"/>
</dbReference>
<dbReference type="InterPro" id="IPR011006">
    <property type="entry name" value="CheY-like_superfamily"/>
</dbReference>
<dbReference type="SUPFAM" id="SSF50998">
    <property type="entry name" value="Quinoprotein alcohol dehydrogenase-like"/>
    <property type="match status" value="1"/>
</dbReference>
<evidence type="ECO:0000259" key="8">
    <source>
        <dbReference type="PROSITE" id="PS50109"/>
    </source>
</evidence>
<dbReference type="PROSITE" id="PS01124">
    <property type="entry name" value="HTH_ARAC_FAMILY_2"/>
    <property type="match status" value="1"/>
</dbReference>
<dbReference type="CDD" id="cd17574">
    <property type="entry name" value="REC_OmpR"/>
    <property type="match status" value="1"/>
</dbReference>
<keyword evidence="10" id="KW-0808">Transferase</keyword>
<dbReference type="InterPro" id="IPR011123">
    <property type="entry name" value="Y_Y_Y"/>
</dbReference>
<dbReference type="RefSeq" id="WP_168037645.1">
    <property type="nucleotide sequence ID" value="NZ_JAATJH010000003.1"/>
</dbReference>
<evidence type="ECO:0000256" key="6">
    <source>
        <dbReference type="PROSITE-ProRule" id="PRU00169"/>
    </source>
</evidence>
<accession>A0ABX0XCA4</accession>
<dbReference type="InterPro" id="IPR011110">
    <property type="entry name" value="Reg_prop"/>
</dbReference>
<evidence type="ECO:0000259" key="9">
    <source>
        <dbReference type="PROSITE" id="PS50110"/>
    </source>
</evidence>
<dbReference type="SUPFAM" id="SSF46689">
    <property type="entry name" value="Homeodomain-like"/>
    <property type="match status" value="1"/>
</dbReference>
<dbReference type="CDD" id="cd00082">
    <property type="entry name" value="HisKA"/>
    <property type="match status" value="1"/>
</dbReference>